<dbReference type="AlphaFoldDB" id="A0AAW1SSI3"/>
<reference evidence="2 3" key="1">
    <citation type="journal article" date="2024" name="Nat. Commun.">
        <title>Phylogenomics reveals the evolutionary origins of lichenization in chlorophyte algae.</title>
        <authorList>
            <person name="Puginier C."/>
            <person name="Libourel C."/>
            <person name="Otte J."/>
            <person name="Skaloud P."/>
            <person name="Haon M."/>
            <person name="Grisel S."/>
            <person name="Petersen M."/>
            <person name="Berrin J.G."/>
            <person name="Delaux P.M."/>
            <person name="Dal Grande F."/>
            <person name="Keller J."/>
        </authorList>
    </citation>
    <scope>NUCLEOTIDE SEQUENCE [LARGE SCALE GENOMIC DNA]</scope>
    <source>
        <strain evidence="2 3">SAG 2523</strain>
    </source>
</reference>
<evidence type="ECO:0000313" key="3">
    <source>
        <dbReference type="Proteomes" id="UP001485043"/>
    </source>
</evidence>
<organism evidence="2 3">
    <name type="scientific">Apatococcus fuscideae</name>
    <dbReference type="NCBI Taxonomy" id="2026836"/>
    <lineage>
        <taxon>Eukaryota</taxon>
        <taxon>Viridiplantae</taxon>
        <taxon>Chlorophyta</taxon>
        <taxon>core chlorophytes</taxon>
        <taxon>Trebouxiophyceae</taxon>
        <taxon>Chlorellales</taxon>
        <taxon>Chlorellaceae</taxon>
        <taxon>Apatococcus</taxon>
    </lineage>
</organism>
<protein>
    <submittedName>
        <fullName evidence="2">Uncharacterized protein</fullName>
    </submittedName>
</protein>
<dbReference type="EMBL" id="JALJOV010001015">
    <property type="protein sequence ID" value="KAK9856441.1"/>
    <property type="molecule type" value="Genomic_DNA"/>
</dbReference>
<gene>
    <name evidence="2" type="ORF">WJX84_010062</name>
</gene>
<name>A0AAW1SSI3_9CHLO</name>
<keyword evidence="3" id="KW-1185">Reference proteome</keyword>
<sequence length="427" mass="46196">MTRRQRHPVLPSGIHAPEPRPRQLNRDGCRILQCGRKLAGLSISLDLRSRGKPGIGEESGIGADTVWSLPDNAGSLYMAMRLGKRGPHTVMRRGNPYIRYRLINRLASQSASISPERASSAAWLRTGPSPRLARLLVFSQPAWTVTISGGAGRALCLYKWQQPEYRPQLIWTSVDGWIDPDVTDIFFVVCLSPKRDSVLLLVEEVFGPRWLLKGLIKPHIGSTLGAMPFLYFDTFGYSAVQVSSSCLSSPDAKLVGWAGDSSMCACIVPGPGEPPNAPKRPADGPACSTLHLMGQSGDPLLTLPLEGSLLGLPCGSGHMPEFESLRLAWCPASARPAQFAITYSDLRQASPAVAYGCILKFEPTMDLGSDPSPPQGTKDHADDQAHDLGQRVSGRYWEAHVAAHAAQLALGADIRSSIVLPRLWPGS</sequence>
<comment type="caution">
    <text evidence="2">The sequence shown here is derived from an EMBL/GenBank/DDBJ whole genome shotgun (WGS) entry which is preliminary data.</text>
</comment>
<evidence type="ECO:0000256" key="1">
    <source>
        <dbReference type="SAM" id="MobiDB-lite"/>
    </source>
</evidence>
<feature type="region of interest" description="Disordered" evidence="1">
    <location>
        <begin position="1"/>
        <end position="25"/>
    </location>
</feature>
<accession>A0AAW1SSI3</accession>
<dbReference type="Proteomes" id="UP001485043">
    <property type="component" value="Unassembled WGS sequence"/>
</dbReference>
<proteinExistence type="predicted"/>
<evidence type="ECO:0000313" key="2">
    <source>
        <dbReference type="EMBL" id="KAK9856441.1"/>
    </source>
</evidence>